<sequence length="253" mass="27936">MIPDWRPLRQELARLRAANIELPIWWRDDDAIAATPQLDQLAQLSGDLGVSTHLAVIPARATPTLAAAVTTLPNVIPVAHGWTHENRAPAGEKKAEFGHGRADATFDLERGFSQMRQMFGKRFVPVFVAPWNRLNAMYFQPLSDVGYKAVSTFTPRNSAEAVPGLITVNTHIDPIDWRGTRGLVAPDAIIAEAARHLEARRLGASDPAEPFGYLTHHLVHTPEIWDFTRAFLSELLAGGARETSLQTVIEESQ</sequence>
<dbReference type="CDD" id="cd10928">
    <property type="entry name" value="CE4_u4"/>
    <property type="match status" value="1"/>
</dbReference>
<organism evidence="1 2">
    <name type="scientific">Roseobacter insulae</name>
    <dbReference type="NCBI Taxonomy" id="2859783"/>
    <lineage>
        <taxon>Bacteria</taxon>
        <taxon>Pseudomonadati</taxon>
        <taxon>Pseudomonadota</taxon>
        <taxon>Alphaproteobacteria</taxon>
        <taxon>Rhodobacterales</taxon>
        <taxon>Roseobacteraceae</taxon>
        <taxon>Roseobacter</taxon>
    </lineage>
</organism>
<keyword evidence="2" id="KW-1185">Reference proteome</keyword>
<reference evidence="1" key="1">
    <citation type="submission" date="2021-07" db="EMBL/GenBank/DDBJ databases">
        <title>Roseobacter insulae sp. nov., isolated from a tidal flat.</title>
        <authorList>
            <person name="Park S."/>
            <person name="Yoon J.-H."/>
        </authorList>
    </citation>
    <scope>NUCLEOTIDE SEQUENCE</scope>
    <source>
        <strain evidence="1">YSTF-M11</strain>
    </source>
</reference>
<gene>
    <name evidence="1" type="ORF">KX928_04950</name>
</gene>
<accession>A0A9X1JZF4</accession>
<evidence type="ECO:0000313" key="2">
    <source>
        <dbReference type="Proteomes" id="UP001138661"/>
    </source>
</evidence>
<dbReference type="RefSeq" id="WP_219499598.1">
    <property type="nucleotide sequence ID" value="NZ_JAHXDN010000001.1"/>
</dbReference>
<comment type="caution">
    <text evidence="1">The sequence shown here is derived from an EMBL/GenBank/DDBJ whole genome shotgun (WGS) entry which is preliminary data.</text>
</comment>
<proteinExistence type="predicted"/>
<dbReference type="InterPro" id="IPR049591">
    <property type="entry name" value="CE4_u4-like"/>
</dbReference>
<dbReference type="EMBL" id="JAHXDN010000001">
    <property type="protein sequence ID" value="MBW4707129.1"/>
    <property type="molecule type" value="Genomic_DNA"/>
</dbReference>
<dbReference type="Proteomes" id="UP001138661">
    <property type="component" value="Unassembled WGS sequence"/>
</dbReference>
<name>A0A9X1JZF4_9RHOB</name>
<dbReference type="AlphaFoldDB" id="A0A9X1JZF4"/>
<protein>
    <submittedName>
        <fullName evidence="1">Polysaccharide deacetylase family protein</fullName>
    </submittedName>
</protein>
<evidence type="ECO:0000313" key="1">
    <source>
        <dbReference type="EMBL" id="MBW4707129.1"/>
    </source>
</evidence>